<dbReference type="Proteomes" id="UP001439008">
    <property type="component" value="Unassembled WGS sequence"/>
</dbReference>
<evidence type="ECO:0000313" key="2">
    <source>
        <dbReference type="EMBL" id="MES1917993.1"/>
    </source>
</evidence>
<reference evidence="2 3" key="1">
    <citation type="journal article" date="2024" name="BMC Biol.">
        <title>Comparative genomics of Ascetosporea gives new insight into the evolutionary basis for animal parasitism in Rhizaria.</title>
        <authorList>
            <person name="Hiltunen Thoren M."/>
            <person name="Onut-Brannstrom I."/>
            <person name="Alfjorden A."/>
            <person name="Peckova H."/>
            <person name="Swords F."/>
            <person name="Hooper C."/>
            <person name="Holzer A.S."/>
            <person name="Bass D."/>
            <person name="Burki F."/>
        </authorList>
    </citation>
    <scope>NUCLEOTIDE SEQUENCE [LARGE SCALE GENOMIC DNA]</scope>
    <source>
        <strain evidence="2">20-A016</strain>
    </source>
</reference>
<keyword evidence="3" id="KW-1185">Reference proteome</keyword>
<name>A0ABV2AF44_9EUKA</name>
<feature type="region of interest" description="Disordered" evidence="1">
    <location>
        <begin position="39"/>
        <end position="80"/>
    </location>
</feature>
<dbReference type="EMBL" id="JBDODL010000004">
    <property type="protein sequence ID" value="MES1917993.1"/>
    <property type="molecule type" value="Genomic_DNA"/>
</dbReference>
<organism evidence="2 3">
    <name type="scientific">Bonamia ostreae</name>
    <dbReference type="NCBI Taxonomy" id="126728"/>
    <lineage>
        <taxon>Eukaryota</taxon>
        <taxon>Sar</taxon>
        <taxon>Rhizaria</taxon>
        <taxon>Endomyxa</taxon>
        <taxon>Ascetosporea</taxon>
        <taxon>Haplosporida</taxon>
        <taxon>Bonamia</taxon>
    </lineage>
</organism>
<protein>
    <submittedName>
        <fullName evidence="2">Uncharacterized protein</fullName>
    </submittedName>
</protein>
<sequence length="80" mass="9196">MAKFDKVQVVHIDGDNFYMLKTNQDEQSIDEKANENLVDLPKDVATNEDNSPKSGNDDFLKEDNNPKSDNDDFLNEDQKF</sequence>
<proteinExistence type="predicted"/>
<evidence type="ECO:0000313" key="3">
    <source>
        <dbReference type="Proteomes" id="UP001439008"/>
    </source>
</evidence>
<gene>
    <name evidence="2" type="ORF">MHBO_000029</name>
</gene>
<comment type="caution">
    <text evidence="2">The sequence shown here is derived from an EMBL/GenBank/DDBJ whole genome shotgun (WGS) entry which is preliminary data.</text>
</comment>
<feature type="compositionally biased region" description="Basic and acidic residues" evidence="1">
    <location>
        <begin position="55"/>
        <end position="80"/>
    </location>
</feature>
<evidence type="ECO:0000256" key="1">
    <source>
        <dbReference type="SAM" id="MobiDB-lite"/>
    </source>
</evidence>
<accession>A0ABV2AF44</accession>